<feature type="region of interest" description="Disordered" evidence="3">
    <location>
        <begin position="584"/>
        <end position="666"/>
    </location>
</feature>
<sequence>MDAQTLLKQLQDLQNAQISSAPQNVSAPQNMAPQNAQTEMSLAVQSVPSLQQSLPQLQTPQDEPSPATQLEMPHFSVLRPDESRRSADESQIRPASIAAEPSSGAPVGSAQTDVAESLDADHRPPPTTYSAFLRDLPREITDEELLQFFEQTCGPVYQARAVRSKTTGESRGFGMVKFRTLEGVLKALDMKPPVFHGQQINITFFNEKNTLYVGNVPFAMNAAELKAALEEIGHEKMDKFELCLRTDGKSKGYGWAIYPDHEAAKSASHLLSRAQVRGFPLKISVVEARIPDPRQIKNEVAIFLKNIPLSMNEEGIRSLFPGDSGVDTVDLPRDLVFKRHLGHATVRFRTHEQAEQAILRSNGLTIDGKTLVVEWNFRGPKKHRTAGPPPRRGGYSPERDRRGGYSPDRRGDRRGGYSPDRRDDRDRYDDRRGDYSRYPSSSPRGGFSRPPPPQPYGGYPPERPDRYGAPPPQAASPAGRPPANTAADYLSALLSMAGAPAGTSPAAPAPGYRGYPGAPAPAPAHVSPPPAPAASRTQAHSPQADDYASCLSMLAQYMQQPTAAAAAAPSGGYSPYAQPPYAAPAQPAYPQTAYPPAQAAYPQGASAAPSAYPAGAYASPPPAQAAAPQQASPYGAASAYAPAAPSPYGKAPPSYPGPSASRYAPY</sequence>
<dbReference type="PANTHER" id="PTHR21245">
    <property type="entry name" value="HETEROGENEOUS NUCLEAR RIBONUCLEOPROTEIN"/>
    <property type="match status" value="1"/>
</dbReference>
<feature type="compositionally biased region" description="Low complexity" evidence="3">
    <location>
        <begin position="44"/>
        <end position="61"/>
    </location>
</feature>
<feature type="compositionally biased region" description="Pro residues" evidence="3">
    <location>
        <begin position="518"/>
        <end position="532"/>
    </location>
</feature>
<protein>
    <recommendedName>
        <fullName evidence="4">RRM domain-containing protein</fullName>
    </recommendedName>
</protein>
<feature type="compositionally biased region" description="Basic and acidic residues" evidence="3">
    <location>
        <begin position="397"/>
        <end position="435"/>
    </location>
</feature>
<feature type="compositionally biased region" description="Low complexity" evidence="3">
    <location>
        <begin position="436"/>
        <end position="448"/>
    </location>
</feature>
<feature type="region of interest" description="Disordered" evidence="3">
    <location>
        <begin position="498"/>
        <end position="544"/>
    </location>
</feature>
<dbReference type="CDD" id="cd00590">
    <property type="entry name" value="RRM_SF"/>
    <property type="match status" value="2"/>
</dbReference>
<feature type="compositionally biased region" description="Polar residues" evidence="3">
    <location>
        <begin position="20"/>
        <end position="40"/>
    </location>
</feature>
<gene>
    <name evidence="5" type="ORF">PAPYR_634</name>
</gene>
<reference evidence="5" key="1">
    <citation type="journal article" date="2022" name="bioRxiv">
        <title>Genomics of Preaxostyla Flagellates Illuminates Evolutionary Transitions and the Path Towards Mitochondrial Loss.</title>
        <authorList>
            <person name="Novak L.V.F."/>
            <person name="Treitli S.C."/>
            <person name="Pyrih J."/>
            <person name="Halakuc P."/>
            <person name="Pipaliya S.V."/>
            <person name="Vacek V."/>
            <person name="Brzon O."/>
            <person name="Soukal P."/>
            <person name="Eme L."/>
            <person name="Dacks J.B."/>
            <person name="Karnkowska A."/>
            <person name="Elias M."/>
            <person name="Hampl V."/>
        </authorList>
    </citation>
    <scope>NUCLEOTIDE SEQUENCE</scope>
    <source>
        <strain evidence="5">RCP-MX</strain>
    </source>
</reference>
<keyword evidence="1 2" id="KW-0694">RNA-binding</keyword>
<feature type="domain" description="RRM" evidence="4">
    <location>
        <begin position="129"/>
        <end position="207"/>
    </location>
</feature>
<comment type="caution">
    <text evidence="5">The sequence shown here is derived from an EMBL/GenBank/DDBJ whole genome shotgun (WGS) entry which is preliminary data.</text>
</comment>
<evidence type="ECO:0000256" key="3">
    <source>
        <dbReference type="SAM" id="MobiDB-lite"/>
    </source>
</evidence>
<dbReference type="Proteomes" id="UP001141327">
    <property type="component" value="Unassembled WGS sequence"/>
</dbReference>
<dbReference type="InterPro" id="IPR012677">
    <property type="entry name" value="Nucleotide-bd_a/b_plait_sf"/>
</dbReference>
<feature type="compositionally biased region" description="Low complexity" evidence="3">
    <location>
        <begin position="498"/>
        <end position="517"/>
    </location>
</feature>
<evidence type="ECO:0000259" key="4">
    <source>
        <dbReference type="PROSITE" id="PS50102"/>
    </source>
</evidence>
<evidence type="ECO:0000313" key="5">
    <source>
        <dbReference type="EMBL" id="KAJ4462639.1"/>
    </source>
</evidence>
<dbReference type="Gene3D" id="3.30.70.330">
    <property type="match status" value="3"/>
</dbReference>
<dbReference type="InterPro" id="IPR035979">
    <property type="entry name" value="RBD_domain_sf"/>
</dbReference>
<feature type="region of interest" description="Disordered" evidence="3">
    <location>
        <begin position="378"/>
        <end position="486"/>
    </location>
</feature>
<keyword evidence="6" id="KW-1185">Reference proteome</keyword>
<dbReference type="InterPro" id="IPR000504">
    <property type="entry name" value="RRM_dom"/>
</dbReference>
<evidence type="ECO:0000256" key="1">
    <source>
        <dbReference type="ARBA" id="ARBA00022884"/>
    </source>
</evidence>
<name>A0ABQ8UU42_9EUKA</name>
<dbReference type="EMBL" id="JAPMOS010000002">
    <property type="protein sequence ID" value="KAJ4462639.1"/>
    <property type="molecule type" value="Genomic_DNA"/>
</dbReference>
<dbReference type="SMART" id="SM00360">
    <property type="entry name" value="RRM"/>
    <property type="match status" value="3"/>
</dbReference>
<dbReference type="SUPFAM" id="SSF54928">
    <property type="entry name" value="RNA-binding domain, RBD"/>
    <property type="match status" value="2"/>
</dbReference>
<feature type="region of interest" description="Disordered" evidence="3">
    <location>
        <begin position="20"/>
        <end position="112"/>
    </location>
</feature>
<evidence type="ECO:0000256" key="2">
    <source>
        <dbReference type="PROSITE-ProRule" id="PRU00176"/>
    </source>
</evidence>
<organism evidence="5 6">
    <name type="scientific">Paratrimastix pyriformis</name>
    <dbReference type="NCBI Taxonomy" id="342808"/>
    <lineage>
        <taxon>Eukaryota</taxon>
        <taxon>Metamonada</taxon>
        <taxon>Preaxostyla</taxon>
        <taxon>Paratrimastigidae</taxon>
        <taxon>Paratrimastix</taxon>
    </lineage>
</organism>
<accession>A0ABQ8UU42</accession>
<feature type="domain" description="RRM" evidence="4">
    <location>
        <begin position="209"/>
        <end position="288"/>
    </location>
</feature>
<feature type="domain" description="RRM" evidence="4">
    <location>
        <begin position="300"/>
        <end position="378"/>
    </location>
</feature>
<dbReference type="Pfam" id="PF00076">
    <property type="entry name" value="RRM_1"/>
    <property type="match status" value="3"/>
</dbReference>
<proteinExistence type="predicted"/>
<evidence type="ECO:0000313" key="6">
    <source>
        <dbReference type="Proteomes" id="UP001141327"/>
    </source>
</evidence>
<dbReference type="PROSITE" id="PS50102">
    <property type="entry name" value="RRM"/>
    <property type="match status" value="3"/>
</dbReference>
<feature type="compositionally biased region" description="Basic and acidic residues" evidence="3">
    <location>
        <begin position="79"/>
        <end position="91"/>
    </location>
</feature>